<sequence length="392" mass="41554">MTRLLRSLAGTLLAAALSSAGPLSGAGALTLRWSAPEPVLRGGVVTRPVLHRSLPLGAQAAGTRVSGTGGIPAALRPVLDRAYRAIEARRPRDVRFRRVGSGWVAQATTGWQVDRALTDARVARALQRGDAGVQVAVRLVAPARSVRWAAAQRLTHLATGTSSFTGSPDFRVHNIRVGAARLHGQWLARGAELSFNALIGPVSAARGFRRGYVITGGTLNLEDGGGLCQVSTTAFRAALLAGLPITERHAHSVQVGYYGAPGLDAAVYAPAKDLRWRNDTPGPLLLQTDWDAAAGQLNVHLFGRSDGRRVQLLPTRVRDRVTPPAPTFLADPALAPGTARRVDMPAPGATVAVVREVLRPGGGDVRQDVFRSRYRPWGGVFAVAPGDDRLTR</sequence>
<evidence type="ECO:0000256" key="1">
    <source>
        <dbReference type="SAM" id="SignalP"/>
    </source>
</evidence>
<evidence type="ECO:0000313" key="2">
    <source>
        <dbReference type="EMBL" id="ASN79628.1"/>
    </source>
</evidence>
<feature type="signal peptide" evidence="1">
    <location>
        <begin position="1"/>
        <end position="20"/>
    </location>
</feature>
<dbReference type="Pfam" id="PF04294">
    <property type="entry name" value="VanW"/>
    <property type="match status" value="1"/>
</dbReference>
<evidence type="ECO:0008006" key="4">
    <source>
        <dbReference type="Google" id="ProtNLM"/>
    </source>
</evidence>
<dbReference type="InterPro" id="IPR052913">
    <property type="entry name" value="Glycopeptide_resist_protein"/>
</dbReference>
<dbReference type="PANTHER" id="PTHR35788">
    <property type="entry name" value="EXPORTED PROTEIN-RELATED"/>
    <property type="match status" value="1"/>
</dbReference>
<evidence type="ECO:0000313" key="3">
    <source>
        <dbReference type="Proteomes" id="UP000259030"/>
    </source>
</evidence>
<feature type="chain" id="PRO_5011238501" description="Vancomycin resistance protein" evidence="1">
    <location>
        <begin position="21"/>
        <end position="392"/>
    </location>
</feature>
<name>A0A221SSL3_9DEIO</name>
<proteinExistence type="predicted"/>
<organism evidence="2 3">
    <name type="scientific">Deinococcus ficus</name>
    <dbReference type="NCBI Taxonomy" id="317577"/>
    <lineage>
        <taxon>Bacteria</taxon>
        <taxon>Thermotogati</taxon>
        <taxon>Deinococcota</taxon>
        <taxon>Deinococci</taxon>
        <taxon>Deinococcales</taxon>
        <taxon>Deinococcaceae</taxon>
        <taxon>Deinococcus</taxon>
    </lineage>
</organism>
<keyword evidence="1" id="KW-0732">Signal</keyword>
<dbReference type="PANTHER" id="PTHR35788:SF1">
    <property type="entry name" value="EXPORTED PROTEIN"/>
    <property type="match status" value="1"/>
</dbReference>
<reference evidence="2 3" key="1">
    <citation type="submission" date="2017-05" db="EMBL/GenBank/DDBJ databases">
        <title>The complete genome sequence of Deinococcus ficus isolated from the rhizosphere of the Ficus religiosa L. in Taiwan.</title>
        <authorList>
            <person name="Wu K.-M."/>
            <person name="Liao T.-L."/>
            <person name="Liu Y.-M."/>
            <person name="Young C.-C."/>
            <person name="Tsai S.-F."/>
        </authorList>
    </citation>
    <scope>NUCLEOTIDE SEQUENCE [LARGE SCALE GENOMIC DNA]</scope>
    <source>
        <strain evidence="2 3">CC-FR2-10</strain>
    </source>
</reference>
<dbReference type="KEGG" id="dfc:DFI_00185"/>
<dbReference type="Proteomes" id="UP000259030">
    <property type="component" value="Chromosome"/>
</dbReference>
<keyword evidence="3" id="KW-1185">Reference proteome</keyword>
<dbReference type="RefSeq" id="WP_027463206.1">
    <property type="nucleotide sequence ID" value="NZ_CP021081.1"/>
</dbReference>
<dbReference type="InterPro" id="IPR007391">
    <property type="entry name" value="Vancomycin_resist_VanW"/>
</dbReference>
<dbReference type="STRING" id="317577.GCA_000419625_01146"/>
<dbReference type="AlphaFoldDB" id="A0A221SSL3"/>
<gene>
    <name evidence="2" type="ORF">DFI_00185</name>
</gene>
<accession>A0A221SSL3</accession>
<protein>
    <recommendedName>
        <fullName evidence="4">Vancomycin resistance protein</fullName>
    </recommendedName>
</protein>
<dbReference type="EMBL" id="CP021081">
    <property type="protein sequence ID" value="ASN79628.1"/>
    <property type="molecule type" value="Genomic_DNA"/>
</dbReference>